<evidence type="ECO:0000256" key="5">
    <source>
        <dbReference type="PROSITE-ProRule" id="PRU00283"/>
    </source>
</evidence>
<feature type="coiled-coil region" evidence="6">
    <location>
        <begin position="494"/>
        <end position="542"/>
    </location>
</feature>
<dbReference type="PANTHER" id="PTHR24115">
    <property type="entry name" value="KINESIN-RELATED"/>
    <property type="match status" value="1"/>
</dbReference>
<dbReference type="RefSeq" id="XP_033527611.1">
    <property type="nucleotide sequence ID" value="XM_033662206.1"/>
</dbReference>
<dbReference type="PRINTS" id="PR00380">
    <property type="entry name" value="KINESINHEAVY"/>
</dbReference>
<name>A0A6A6AQJ6_9PLEO</name>
<proteinExistence type="inferred from homology"/>
<dbReference type="Pfam" id="PF00225">
    <property type="entry name" value="Kinesin"/>
    <property type="match status" value="1"/>
</dbReference>
<dbReference type="GO" id="GO:0005634">
    <property type="term" value="C:nucleus"/>
    <property type="evidence" value="ECO:0007669"/>
    <property type="project" value="TreeGrafter"/>
</dbReference>
<evidence type="ECO:0000256" key="2">
    <source>
        <dbReference type="ARBA" id="ARBA00022741"/>
    </source>
</evidence>
<evidence type="ECO:0000256" key="6">
    <source>
        <dbReference type="SAM" id="Coils"/>
    </source>
</evidence>
<feature type="region of interest" description="Disordered" evidence="7">
    <location>
        <begin position="473"/>
        <end position="493"/>
    </location>
</feature>
<dbReference type="GO" id="GO:0005524">
    <property type="term" value="F:ATP binding"/>
    <property type="evidence" value="ECO:0007669"/>
    <property type="project" value="UniProtKB-UniRule"/>
</dbReference>
<feature type="domain" description="Kinesin motor" evidence="8">
    <location>
        <begin position="11"/>
        <end position="455"/>
    </location>
</feature>
<dbReference type="EMBL" id="ML977499">
    <property type="protein sequence ID" value="KAF2133224.1"/>
    <property type="molecule type" value="Genomic_DNA"/>
</dbReference>
<evidence type="ECO:0000256" key="1">
    <source>
        <dbReference type="ARBA" id="ARBA00022701"/>
    </source>
</evidence>
<evidence type="ECO:0000313" key="9">
    <source>
        <dbReference type="EMBL" id="KAF2133224.1"/>
    </source>
</evidence>
<keyword evidence="1" id="KW-0493">Microtubule</keyword>
<accession>A0A6A6AQJ6</accession>
<dbReference type="SMART" id="SM00129">
    <property type="entry name" value="KISc"/>
    <property type="match status" value="1"/>
</dbReference>
<dbReference type="InterPro" id="IPR001752">
    <property type="entry name" value="Kinesin_motor_dom"/>
</dbReference>
<dbReference type="AlphaFoldDB" id="A0A6A6AQJ6"/>
<dbReference type="Proteomes" id="UP000799771">
    <property type="component" value="Unassembled WGS sequence"/>
</dbReference>
<dbReference type="GO" id="GO:0005874">
    <property type="term" value="C:microtubule"/>
    <property type="evidence" value="ECO:0007669"/>
    <property type="project" value="UniProtKB-KW"/>
</dbReference>
<organism evidence="9 10">
    <name type="scientific">Dothidotthia symphoricarpi CBS 119687</name>
    <dbReference type="NCBI Taxonomy" id="1392245"/>
    <lineage>
        <taxon>Eukaryota</taxon>
        <taxon>Fungi</taxon>
        <taxon>Dikarya</taxon>
        <taxon>Ascomycota</taxon>
        <taxon>Pezizomycotina</taxon>
        <taxon>Dothideomycetes</taxon>
        <taxon>Pleosporomycetidae</taxon>
        <taxon>Pleosporales</taxon>
        <taxon>Dothidotthiaceae</taxon>
        <taxon>Dothidotthia</taxon>
    </lineage>
</organism>
<dbReference type="GO" id="GO:0016887">
    <property type="term" value="F:ATP hydrolysis activity"/>
    <property type="evidence" value="ECO:0007669"/>
    <property type="project" value="TreeGrafter"/>
</dbReference>
<dbReference type="FunFam" id="3.40.850.10:FF:000091">
    <property type="entry name" value="Kinesin family protein"/>
    <property type="match status" value="1"/>
</dbReference>
<dbReference type="GeneID" id="54402638"/>
<keyword evidence="6" id="KW-0175">Coiled coil</keyword>
<protein>
    <submittedName>
        <fullName evidence="9">Kinesin</fullName>
    </submittedName>
</protein>
<evidence type="ECO:0000259" key="8">
    <source>
        <dbReference type="PROSITE" id="PS50067"/>
    </source>
</evidence>
<feature type="coiled-coil region" evidence="6">
    <location>
        <begin position="603"/>
        <end position="630"/>
    </location>
</feature>
<dbReference type="SUPFAM" id="SSF52540">
    <property type="entry name" value="P-loop containing nucleoside triphosphate hydrolases"/>
    <property type="match status" value="1"/>
</dbReference>
<keyword evidence="3 5" id="KW-0067">ATP-binding</keyword>
<dbReference type="GO" id="GO:0008017">
    <property type="term" value="F:microtubule binding"/>
    <property type="evidence" value="ECO:0007669"/>
    <property type="project" value="InterPro"/>
</dbReference>
<dbReference type="Gene3D" id="3.40.850.10">
    <property type="entry name" value="Kinesin motor domain"/>
    <property type="match status" value="1"/>
</dbReference>
<dbReference type="GO" id="GO:0007018">
    <property type="term" value="P:microtubule-based movement"/>
    <property type="evidence" value="ECO:0007669"/>
    <property type="project" value="InterPro"/>
</dbReference>
<keyword evidence="4 5" id="KW-0505">Motor protein</keyword>
<dbReference type="GO" id="GO:0005871">
    <property type="term" value="C:kinesin complex"/>
    <property type="evidence" value="ECO:0007669"/>
    <property type="project" value="TreeGrafter"/>
</dbReference>
<gene>
    <name evidence="9" type="ORF">P153DRAFT_152360</name>
</gene>
<sequence>MDPPTRPSSSLFDVFLRLRPSINAGARFLNVEERENSHPTHITIRPPTQDNRKRAVERFAFTQVFEEDARQIELFKSTGIVPMVEGVLGAPGHHGRDGLLATLGVSGSGKSHTILGTKSQRGLVQMSLDVLFQSCEGQLVQSFYGAPAFSSLAAADVSEAHMFTATAYLDSMYGDNQSERPLSRAQTPLPDYSSFLSTGGARSHKIPRPSTLPQTPSVADIDIPTDSSAEYAIVISMYEVYNDRIFDLLTGNAMKKQRPDVKRRALLFKSTEQSPDRKVVAGLTKIICGSFEEAMMVLETGLMERKVTGTGSNAVSSRSHGFFCVDVKKRDAQHNGPWSSSALTIVDLAGSERARNAKTAGATLAEAGKINESLMYLGQCMQMQSDYQEGSKTVVPFRQCKLTELLFSNSFPSSTRQTHLHHQPQKSIMIVTADPQGDFNATSQILRYSALAREVTVPRIPSTTSAILSSAHLKSQSMAGSSGRNTPFGGPEELEASNTEIASLTAEIDVLALRLTEETSRRKAAEASWRAAEDHMVDLEQEIRDECYLEMEAAVDQERRRWQSALDNEQDNQQAHIDSKIDVVIRATKAQMKDEIKVYEDPDPELRDRIDELERDNDMLRARLEAFEREAHTRSASPIKKMRVLKTKKWVDPDGRLAFGDDD</sequence>
<feature type="binding site" evidence="5">
    <location>
        <begin position="104"/>
        <end position="111"/>
    </location>
    <ligand>
        <name>ATP</name>
        <dbReference type="ChEBI" id="CHEBI:30616"/>
    </ligand>
</feature>
<dbReference type="InterPro" id="IPR027640">
    <property type="entry name" value="Kinesin-like_fam"/>
</dbReference>
<evidence type="ECO:0000256" key="7">
    <source>
        <dbReference type="SAM" id="MobiDB-lite"/>
    </source>
</evidence>
<dbReference type="PANTHER" id="PTHR24115:SF1008">
    <property type="entry name" value="KINESIN-LIKE PROTEIN SUBITO"/>
    <property type="match status" value="1"/>
</dbReference>
<dbReference type="InterPro" id="IPR036961">
    <property type="entry name" value="Kinesin_motor_dom_sf"/>
</dbReference>
<evidence type="ECO:0000313" key="10">
    <source>
        <dbReference type="Proteomes" id="UP000799771"/>
    </source>
</evidence>
<dbReference type="PROSITE" id="PS50067">
    <property type="entry name" value="KINESIN_MOTOR_2"/>
    <property type="match status" value="1"/>
</dbReference>
<dbReference type="GO" id="GO:0003777">
    <property type="term" value="F:microtubule motor activity"/>
    <property type="evidence" value="ECO:0007669"/>
    <property type="project" value="InterPro"/>
</dbReference>
<comment type="similarity">
    <text evidence="5">Belongs to the TRAFAC class myosin-kinesin ATPase superfamily. Kinesin family.</text>
</comment>
<dbReference type="InterPro" id="IPR027417">
    <property type="entry name" value="P-loop_NTPase"/>
</dbReference>
<keyword evidence="2 5" id="KW-0547">Nucleotide-binding</keyword>
<evidence type="ECO:0000256" key="3">
    <source>
        <dbReference type="ARBA" id="ARBA00022840"/>
    </source>
</evidence>
<feature type="compositionally biased region" description="Polar residues" evidence="7">
    <location>
        <begin position="473"/>
        <end position="485"/>
    </location>
</feature>
<evidence type="ECO:0000256" key="4">
    <source>
        <dbReference type="ARBA" id="ARBA00023175"/>
    </source>
</evidence>
<reference evidence="9" key="1">
    <citation type="journal article" date="2020" name="Stud. Mycol.">
        <title>101 Dothideomycetes genomes: a test case for predicting lifestyles and emergence of pathogens.</title>
        <authorList>
            <person name="Haridas S."/>
            <person name="Albert R."/>
            <person name="Binder M."/>
            <person name="Bloem J."/>
            <person name="Labutti K."/>
            <person name="Salamov A."/>
            <person name="Andreopoulos B."/>
            <person name="Baker S."/>
            <person name="Barry K."/>
            <person name="Bills G."/>
            <person name="Bluhm B."/>
            <person name="Cannon C."/>
            <person name="Castanera R."/>
            <person name="Culley D."/>
            <person name="Daum C."/>
            <person name="Ezra D."/>
            <person name="Gonzalez J."/>
            <person name="Henrissat B."/>
            <person name="Kuo A."/>
            <person name="Liang C."/>
            <person name="Lipzen A."/>
            <person name="Lutzoni F."/>
            <person name="Magnuson J."/>
            <person name="Mondo S."/>
            <person name="Nolan M."/>
            <person name="Ohm R."/>
            <person name="Pangilinan J."/>
            <person name="Park H.-J."/>
            <person name="Ramirez L."/>
            <person name="Alfaro M."/>
            <person name="Sun H."/>
            <person name="Tritt A."/>
            <person name="Yoshinaga Y."/>
            <person name="Zwiers L.-H."/>
            <person name="Turgeon B."/>
            <person name="Goodwin S."/>
            <person name="Spatafora J."/>
            <person name="Crous P."/>
            <person name="Grigoriev I."/>
        </authorList>
    </citation>
    <scope>NUCLEOTIDE SEQUENCE</scope>
    <source>
        <strain evidence="9">CBS 119687</strain>
    </source>
</reference>
<keyword evidence="10" id="KW-1185">Reference proteome</keyword>
<dbReference type="OrthoDB" id="123929at2759"/>